<keyword evidence="4" id="KW-0813">Transport</keyword>
<dbReference type="Pfam" id="PF06747">
    <property type="entry name" value="CHCH"/>
    <property type="match status" value="1"/>
</dbReference>
<gene>
    <name evidence="13" type="ORF">DASB73_012910</name>
</gene>
<accession>A0AAV5RGT2</accession>
<reference evidence="13 14" key="1">
    <citation type="journal article" date="2023" name="Elife">
        <title>Identification of key yeast species and microbe-microbe interactions impacting larval growth of Drosophila in the wild.</title>
        <authorList>
            <person name="Mure A."/>
            <person name="Sugiura Y."/>
            <person name="Maeda R."/>
            <person name="Honda K."/>
            <person name="Sakurai N."/>
            <person name="Takahashi Y."/>
            <person name="Watada M."/>
            <person name="Katoh T."/>
            <person name="Gotoh A."/>
            <person name="Gotoh Y."/>
            <person name="Taniguchi I."/>
            <person name="Nakamura K."/>
            <person name="Hayashi T."/>
            <person name="Katayama T."/>
            <person name="Uemura T."/>
            <person name="Hattori Y."/>
        </authorList>
    </citation>
    <scope>NUCLEOTIDE SEQUENCE [LARGE SCALE GENOMIC DNA]</scope>
    <source>
        <strain evidence="13 14">SB-73</strain>
    </source>
</reference>
<keyword evidence="8" id="KW-0496">Mitochondrion</keyword>
<name>A0AAV5RGT2_STABA</name>
<evidence type="ECO:0000313" key="13">
    <source>
        <dbReference type="EMBL" id="GMM50333.1"/>
    </source>
</evidence>
<keyword evidence="14" id="KW-1185">Reference proteome</keyword>
<evidence type="ECO:0000256" key="3">
    <source>
        <dbReference type="ARBA" id="ARBA00013714"/>
    </source>
</evidence>
<keyword evidence="10" id="KW-0676">Redox-active center</keyword>
<sequence length="198" mass="21301">MFRLPRLLGRIRIPLSSKFSASVSNVSGAKLLKQGRPLVPLASLAMTGGLLLGTGVALAEGPETISAADISVGVKSLSTSDLGDDKDLDSNADGERRAYNPETGEIDWDCPCLGGMAHGPCGEEFKEAFSCFVYSNSEVKGSECIPKFTLMQDCFKKYPEVYADFQGDQEDEIAAPESNQSVEIPVEEIKIEVVEETD</sequence>
<feature type="domain" description="CHCH" evidence="12">
    <location>
        <begin position="121"/>
        <end position="157"/>
    </location>
</feature>
<evidence type="ECO:0000256" key="9">
    <source>
        <dbReference type="ARBA" id="ARBA00023157"/>
    </source>
</evidence>
<evidence type="ECO:0000256" key="10">
    <source>
        <dbReference type="ARBA" id="ARBA00023284"/>
    </source>
</evidence>
<evidence type="ECO:0000256" key="1">
    <source>
        <dbReference type="ARBA" id="ARBA00001973"/>
    </source>
</evidence>
<comment type="cofactor">
    <cofactor evidence="1">
        <name>Cu(2+)</name>
        <dbReference type="ChEBI" id="CHEBI:29036"/>
    </cofactor>
</comment>
<comment type="caution">
    <text evidence="13">The sequence shown here is derived from an EMBL/GenBank/DDBJ whole genome shotgun (WGS) entry which is preliminary data.</text>
</comment>
<evidence type="ECO:0000256" key="5">
    <source>
        <dbReference type="ARBA" id="ARBA00022927"/>
    </source>
</evidence>
<evidence type="ECO:0000256" key="8">
    <source>
        <dbReference type="ARBA" id="ARBA00023128"/>
    </source>
</evidence>
<dbReference type="PANTHER" id="PTHR21622:SF0">
    <property type="entry name" value="COILED-COIL-HELIX-COILED-COIL-HELIX DOMAIN CONTAINING 4"/>
    <property type="match status" value="1"/>
</dbReference>
<dbReference type="GO" id="GO:0005743">
    <property type="term" value="C:mitochondrial inner membrane"/>
    <property type="evidence" value="ECO:0007669"/>
    <property type="project" value="UniProtKB-SubCell"/>
</dbReference>
<keyword evidence="5" id="KW-0653">Protein transport</keyword>
<evidence type="ECO:0000256" key="11">
    <source>
        <dbReference type="ARBA" id="ARBA00033150"/>
    </source>
</evidence>
<dbReference type="InterPro" id="IPR039289">
    <property type="entry name" value="CHCHD4"/>
</dbReference>
<proteinExistence type="predicted"/>
<dbReference type="AlphaFoldDB" id="A0AAV5RGT2"/>
<keyword evidence="7" id="KW-0811">Translocation</keyword>
<evidence type="ECO:0000256" key="6">
    <source>
        <dbReference type="ARBA" id="ARBA00023002"/>
    </source>
</evidence>
<dbReference type="PANTHER" id="PTHR21622">
    <property type="entry name" value="COILED-COIL-HELIX-COILED-COIL-HELIX DOMAIN CONTAINING 4"/>
    <property type="match status" value="1"/>
</dbReference>
<dbReference type="GO" id="GO:0045041">
    <property type="term" value="P:protein import into mitochondrial intermembrane space"/>
    <property type="evidence" value="ECO:0007669"/>
    <property type="project" value="InterPro"/>
</dbReference>
<dbReference type="Gene3D" id="1.10.287.2900">
    <property type="match status" value="1"/>
</dbReference>
<dbReference type="PROSITE" id="PS51808">
    <property type="entry name" value="CHCH"/>
    <property type="match status" value="1"/>
</dbReference>
<keyword evidence="6" id="KW-0560">Oxidoreductase</keyword>
<dbReference type="EMBL" id="BTGC01000003">
    <property type="protein sequence ID" value="GMM50333.1"/>
    <property type="molecule type" value="Genomic_DNA"/>
</dbReference>
<evidence type="ECO:0000259" key="12">
    <source>
        <dbReference type="Pfam" id="PF06747"/>
    </source>
</evidence>
<evidence type="ECO:0000313" key="14">
    <source>
        <dbReference type="Proteomes" id="UP001362899"/>
    </source>
</evidence>
<dbReference type="InterPro" id="IPR010625">
    <property type="entry name" value="CHCH"/>
</dbReference>
<dbReference type="GO" id="GO:0015035">
    <property type="term" value="F:protein-disulfide reductase activity"/>
    <property type="evidence" value="ECO:0007669"/>
    <property type="project" value="InterPro"/>
</dbReference>
<evidence type="ECO:0000256" key="2">
    <source>
        <dbReference type="ARBA" id="ARBA00004164"/>
    </source>
</evidence>
<dbReference type="GO" id="GO:0005758">
    <property type="term" value="C:mitochondrial intermembrane space"/>
    <property type="evidence" value="ECO:0007669"/>
    <property type="project" value="TreeGrafter"/>
</dbReference>
<protein>
    <recommendedName>
        <fullName evidence="3">Mitochondrial intermembrane space import and assembly protein 40</fullName>
    </recommendedName>
    <alternativeName>
        <fullName evidence="11">Mitochondrial import inner membrane translocase TIM40</fullName>
    </alternativeName>
</protein>
<organism evidence="13 14">
    <name type="scientific">Starmerella bacillaris</name>
    <name type="common">Yeast</name>
    <name type="synonym">Candida zemplinina</name>
    <dbReference type="NCBI Taxonomy" id="1247836"/>
    <lineage>
        <taxon>Eukaryota</taxon>
        <taxon>Fungi</taxon>
        <taxon>Dikarya</taxon>
        <taxon>Ascomycota</taxon>
        <taxon>Saccharomycotina</taxon>
        <taxon>Dipodascomycetes</taxon>
        <taxon>Dipodascales</taxon>
        <taxon>Trichomonascaceae</taxon>
        <taxon>Starmerella</taxon>
    </lineage>
</organism>
<comment type="subcellular location">
    <subcellularLocation>
        <location evidence="2">Mitochondrion inner membrane</location>
        <topology evidence="2">Single-pass type II membrane protein</topology>
        <orientation evidence="2">Intermembrane side</orientation>
    </subcellularLocation>
</comment>
<keyword evidence="9" id="KW-1015">Disulfide bond</keyword>
<evidence type="ECO:0000256" key="4">
    <source>
        <dbReference type="ARBA" id="ARBA00022448"/>
    </source>
</evidence>
<evidence type="ECO:0000256" key="7">
    <source>
        <dbReference type="ARBA" id="ARBA00023010"/>
    </source>
</evidence>
<dbReference type="Proteomes" id="UP001362899">
    <property type="component" value="Unassembled WGS sequence"/>
</dbReference>